<organism evidence="7 8">
    <name type="scientific">Croceimicrobium hydrocarbonivorans</name>
    <dbReference type="NCBI Taxonomy" id="2761580"/>
    <lineage>
        <taxon>Bacteria</taxon>
        <taxon>Pseudomonadati</taxon>
        <taxon>Bacteroidota</taxon>
        <taxon>Flavobacteriia</taxon>
        <taxon>Flavobacteriales</taxon>
        <taxon>Owenweeksiaceae</taxon>
        <taxon>Croceimicrobium</taxon>
    </lineage>
</organism>
<evidence type="ECO:0000256" key="4">
    <source>
        <dbReference type="PROSITE-ProRule" id="PRU00433"/>
    </source>
</evidence>
<dbReference type="Pfam" id="PF13442">
    <property type="entry name" value="Cytochrome_CBB3"/>
    <property type="match status" value="1"/>
</dbReference>
<dbReference type="KEGG" id="chyd:H4K34_10720"/>
<reference evidence="7 8" key="1">
    <citation type="submission" date="2020-08" db="EMBL/GenBank/DDBJ databases">
        <title>Croceimicrobium hydrocarbonivorans gen. nov., sp. nov., a novel marine bacterium isolated from a bacterial consortium that degrades polyethylene terephthalate.</title>
        <authorList>
            <person name="Liu R."/>
        </authorList>
    </citation>
    <scope>NUCLEOTIDE SEQUENCE [LARGE SCALE GENOMIC DNA]</scope>
    <source>
        <strain evidence="7 8">A20-9</strain>
    </source>
</reference>
<feature type="compositionally biased region" description="Low complexity" evidence="5">
    <location>
        <begin position="198"/>
        <end position="214"/>
    </location>
</feature>
<dbReference type="GO" id="GO:0009055">
    <property type="term" value="F:electron transfer activity"/>
    <property type="evidence" value="ECO:0007669"/>
    <property type="project" value="InterPro"/>
</dbReference>
<proteinExistence type="predicted"/>
<accession>A0A7H0VAV4</accession>
<dbReference type="InterPro" id="IPR009056">
    <property type="entry name" value="Cyt_c-like_dom"/>
</dbReference>
<dbReference type="GO" id="GO:0046872">
    <property type="term" value="F:metal ion binding"/>
    <property type="evidence" value="ECO:0007669"/>
    <property type="project" value="UniProtKB-KW"/>
</dbReference>
<dbReference type="AlphaFoldDB" id="A0A7H0VAV4"/>
<sequence length="214" mass="23320">MLKKGTINKLFAFGVAGLMLVACKQEENHRGWQYMPDMYDGPALEAYSPTDLFSDSTSARKPVEGTIPRGFMSYEHYSADAAGYDSAKAHMKLPAGFVADEQTMAEAKELYTIFCAHCHGDKGDGQGVLVKREKFLGVPNYADRDINYGSIFHVITYGKGVMGSHASQVTPEERWKLALYVMELKEAMAPAKEEAPAEDAAASDAAAEGESTES</sequence>
<dbReference type="PANTHER" id="PTHR40394:SF2">
    <property type="entry name" value="QUINOL:CYTOCHROME C OXIDOREDUCTASE MEMBRANE PROTEIN"/>
    <property type="match status" value="1"/>
</dbReference>
<evidence type="ECO:0000256" key="1">
    <source>
        <dbReference type="ARBA" id="ARBA00022617"/>
    </source>
</evidence>
<evidence type="ECO:0000259" key="6">
    <source>
        <dbReference type="PROSITE" id="PS51007"/>
    </source>
</evidence>
<evidence type="ECO:0000256" key="5">
    <source>
        <dbReference type="SAM" id="MobiDB-lite"/>
    </source>
</evidence>
<evidence type="ECO:0000313" key="7">
    <source>
        <dbReference type="EMBL" id="QNR22852.1"/>
    </source>
</evidence>
<name>A0A7H0VAV4_9FLAO</name>
<dbReference type="PROSITE" id="PS51007">
    <property type="entry name" value="CYTC"/>
    <property type="match status" value="1"/>
</dbReference>
<evidence type="ECO:0000256" key="2">
    <source>
        <dbReference type="ARBA" id="ARBA00022723"/>
    </source>
</evidence>
<keyword evidence="8" id="KW-1185">Reference proteome</keyword>
<protein>
    <submittedName>
        <fullName evidence="7">Cytochrome c</fullName>
    </submittedName>
</protein>
<feature type="region of interest" description="Disordered" evidence="5">
    <location>
        <begin position="190"/>
        <end position="214"/>
    </location>
</feature>
<dbReference type="SUPFAM" id="SSF46626">
    <property type="entry name" value="Cytochrome c"/>
    <property type="match status" value="1"/>
</dbReference>
<dbReference type="EMBL" id="CP060139">
    <property type="protein sequence ID" value="QNR22852.1"/>
    <property type="molecule type" value="Genomic_DNA"/>
</dbReference>
<keyword evidence="2 4" id="KW-0479">Metal-binding</keyword>
<feature type="domain" description="Cytochrome c" evidence="6">
    <location>
        <begin position="102"/>
        <end position="185"/>
    </location>
</feature>
<evidence type="ECO:0000313" key="8">
    <source>
        <dbReference type="Proteomes" id="UP000516305"/>
    </source>
</evidence>
<dbReference type="InterPro" id="IPR036909">
    <property type="entry name" value="Cyt_c-like_dom_sf"/>
</dbReference>
<keyword evidence="3 4" id="KW-0408">Iron</keyword>
<gene>
    <name evidence="7" type="ORF">H4K34_10720</name>
</gene>
<dbReference type="PANTHER" id="PTHR40394">
    <property type="entry name" value="LIPOPROTEIN-RELATED"/>
    <property type="match status" value="1"/>
</dbReference>
<keyword evidence="1 4" id="KW-0349">Heme</keyword>
<dbReference type="Proteomes" id="UP000516305">
    <property type="component" value="Chromosome"/>
</dbReference>
<dbReference type="PROSITE" id="PS51257">
    <property type="entry name" value="PROKAR_LIPOPROTEIN"/>
    <property type="match status" value="1"/>
</dbReference>
<dbReference type="RefSeq" id="WP_210757419.1">
    <property type="nucleotide sequence ID" value="NZ_CP060139.1"/>
</dbReference>
<evidence type="ECO:0000256" key="3">
    <source>
        <dbReference type="ARBA" id="ARBA00023004"/>
    </source>
</evidence>
<dbReference type="GO" id="GO:0020037">
    <property type="term" value="F:heme binding"/>
    <property type="evidence" value="ECO:0007669"/>
    <property type="project" value="InterPro"/>
</dbReference>
<dbReference type="Gene3D" id="1.10.760.10">
    <property type="entry name" value="Cytochrome c-like domain"/>
    <property type="match status" value="1"/>
</dbReference>